<dbReference type="InterPro" id="IPR012910">
    <property type="entry name" value="Plug_dom"/>
</dbReference>
<dbReference type="RefSeq" id="WP_145772215.1">
    <property type="nucleotide sequence ID" value="NZ_LR778301.1"/>
</dbReference>
<evidence type="ECO:0000256" key="8">
    <source>
        <dbReference type="ARBA" id="ARBA00023170"/>
    </source>
</evidence>
<keyword evidence="6 11" id="KW-0798">TonB box</keyword>
<evidence type="ECO:0000313" key="14">
    <source>
        <dbReference type="EMBL" id="CAB1370334.1"/>
    </source>
</evidence>
<dbReference type="PANTHER" id="PTHR30069:SF27">
    <property type="entry name" value="BLL4766 PROTEIN"/>
    <property type="match status" value="1"/>
</dbReference>
<comment type="similarity">
    <text evidence="2 10 11">Belongs to the TonB-dependent receptor family.</text>
</comment>
<evidence type="ECO:0000256" key="3">
    <source>
        <dbReference type="ARBA" id="ARBA00022448"/>
    </source>
</evidence>
<feature type="domain" description="TonB-dependent receptor-like beta-barrel" evidence="12">
    <location>
        <begin position="231"/>
        <end position="629"/>
    </location>
</feature>
<evidence type="ECO:0000256" key="10">
    <source>
        <dbReference type="PROSITE-ProRule" id="PRU01360"/>
    </source>
</evidence>
<evidence type="ECO:0000256" key="11">
    <source>
        <dbReference type="RuleBase" id="RU003357"/>
    </source>
</evidence>
<comment type="subcellular location">
    <subcellularLocation>
        <location evidence="1 10">Cell outer membrane</location>
        <topology evidence="1 10">Multi-pass membrane protein</topology>
    </subcellularLocation>
</comment>
<evidence type="ECO:0000256" key="5">
    <source>
        <dbReference type="ARBA" id="ARBA00022692"/>
    </source>
</evidence>
<dbReference type="GO" id="GO:0044718">
    <property type="term" value="P:siderophore transmembrane transport"/>
    <property type="evidence" value="ECO:0007669"/>
    <property type="project" value="TreeGrafter"/>
</dbReference>
<dbReference type="CDD" id="cd01347">
    <property type="entry name" value="ligand_gated_channel"/>
    <property type="match status" value="1"/>
</dbReference>
<organism evidence="14 15">
    <name type="scientific">Denitratisoma oestradiolicum</name>
    <dbReference type="NCBI Taxonomy" id="311182"/>
    <lineage>
        <taxon>Bacteria</taxon>
        <taxon>Pseudomonadati</taxon>
        <taxon>Pseudomonadota</taxon>
        <taxon>Betaproteobacteria</taxon>
        <taxon>Nitrosomonadales</taxon>
        <taxon>Sterolibacteriaceae</taxon>
        <taxon>Denitratisoma</taxon>
    </lineage>
</organism>
<proteinExistence type="inferred from homology"/>
<dbReference type="PANTHER" id="PTHR30069">
    <property type="entry name" value="TONB-DEPENDENT OUTER MEMBRANE RECEPTOR"/>
    <property type="match status" value="1"/>
</dbReference>
<dbReference type="GO" id="GO:0009279">
    <property type="term" value="C:cell outer membrane"/>
    <property type="evidence" value="ECO:0007669"/>
    <property type="project" value="UniProtKB-SubCell"/>
</dbReference>
<evidence type="ECO:0000259" key="12">
    <source>
        <dbReference type="Pfam" id="PF00593"/>
    </source>
</evidence>
<evidence type="ECO:0000313" key="15">
    <source>
        <dbReference type="Proteomes" id="UP000515733"/>
    </source>
</evidence>
<name>A0A6S6XWC5_9PROT</name>
<evidence type="ECO:0000256" key="2">
    <source>
        <dbReference type="ARBA" id="ARBA00009810"/>
    </source>
</evidence>
<evidence type="ECO:0000256" key="4">
    <source>
        <dbReference type="ARBA" id="ARBA00022452"/>
    </source>
</evidence>
<dbReference type="InterPro" id="IPR036942">
    <property type="entry name" value="Beta-barrel_TonB_sf"/>
</dbReference>
<keyword evidence="3 10" id="KW-0813">Transport</keyword>
<sequence length="666" mass="72931">MQRHLARSAIAAAILAAFNAQAADTLADHGTIVVTATRFADSALPVAAPVSVISAEDIRQSPALGMPEILKAQAGVDVRPFYGNMGIDSTVDIRGFGDTGGSNAVTLLDGQRLNSIGMEAVSWSAIPLESVQRIEILRGAGTVLYGDRATGGVINIITDKSGQPRASATATLGSNSYQGLDAQVAGGGEQGYFNLFAHYAETDGWRKNSQARQQAISGRGSLTLTAGEAFVDYSLYEDKSGMPGSLLSAAYRSDPRQARNPADTQQRDGYRVRPGLKLNLSANLTLEAELAADHEKYDANNVSFASTYRRERDTVSLTPRLRWNHGLNGWNSETVLGLDYYDGKVATTSASAFGVIPQTAKQTSTAYYVQNTTAFDRQWSMTLGARRQRVDQRVVQQAYNADYGFGPFPVPGLSDGAVRQRNAYDLALNYQAGVWRVYGKTGTVFRFANTDELFGYDPFTGNPVFAGDIKPQHGRVHEVGGDIELGSIKARASLFRLDLHDEIGYDGAAYANINFAPSRRQGLETELDWRLSERLKTRISYSITDARFREGAYADKEIPMVARDKLAAQLTWQAGNDASYSAVATHQGDRRYSGDYANTLGHLAGYTTLDVQGSWRFKPWTITAKLLNVFDRRYAPYGGYSTFRNDYYYFPADGRSLFVSARYDFK</sequence>
<feature type="domain" description="TonB-dependent receptor plug" evidence="13">
    <location>
        <begin position="46"/>
        <end position="153"/>
    </location>
</feature>
<keyword evidence="15" id="KW-1185">Reference proteome</keyword>
<keyword evidence="8" id="KW-0675">Receptor</keyword>
<keyword evidence="5 10" id="KW-0812">Transmembrane</keyword>
<dbReference type="PROSITE" id="PS52016">
    <property type="entry name" value="TONB_DEPENDENT_REC_3"/>
    <property type="match status" value="1"/>
</dbReference>
<dbReference type="OrthoDB" id="7176844at2"/>
<dbReference type="Gene3D" id="2.170.130.10">
    <property type="entry name" value="TonB-dependent receptor, plug domain"/>
    <property type="match status" value="1"/>
</dbReference>
<dbReference type="Pfam" id="PF00593">
    <property type="entry name" value="TonB_dep_Rec_b-barrel"/>
    <property type="match status" value="1"/>
</dbReference>
<dbReference type="EMBL" id="LR778301">
    <property type="protein sequence ID" value="CAB1370334.1"/>
    <property type="molecule type" value="Genomic_DNA"/>
</dbReference>
<keyword evidence="7 10" id="KW-0472">Membrane</keyword>
<keyword evidence="9 10" id="KW-0998">Cell outer membrane</keyword>
<dbReference type="InterPro" id="IPR039426">
    <property type="entry name" value="TonB-dep_rcpt-like"/>
</dbReference>
<dbReference type="SUPFAM" id="SSF56935">
    <property type="entry name" value="Porins"/>
    <property type="match status" value="1"/>
</dbReference>
<protein>
    <recommendedName>
        <fullName evidence="16">TonB-dependent receptor</fullName>
    </recommendedName>
</protein>
<dbReference type="Pfam" id="PF07715">
    <property type="entry name" value="Plug"/>
    <property type="match status" value="1"/>
</dbReference>
<reference evidence="14 15" key="1">
    <citation type="submission" date="2020-03" db="EMBL/GenBank/DDBJ databases">
        <authorList>
            <consortium name="Genoscope - CEA"/>
            <person name="William W."/>
        </authorList>
    </citation>
    <scope>NUCLEOTIDE SEQUENCE [LARGE SCALE GENOMIC DNA]</scope>
    <source>
        <strain evidence="15">DSM 16959</strain>
    </source>
</reference>
<dbReference type="Gene3D" id="2.40.170.20">
    <property type="entry name" value="TonB-dependent receptor, beta-barrel domain"/>
    <property type="match status" value="1"/>
</dbReference>
<evidence type="ECO:0008006" key="16">
    <source>
        <dbReference type="Google" id="ProtNLM"/>
    </source>
</evidence>
<dbReference type="AlphaFoldDB" id="A0A6S6XWC5"/>
<dbReference type="InterPro" id="IPR037066">
    <property type="entry name" value="Plug_dom_sf"/>
</dbReference>
<accession>A0A6S6XWC5</accession>
<dbReference type="InterPro" id="IPR000531">
    <property type="entry name" value="Beta-barrel_TonB"/>
</dbReference>
<evidence type="ECO:0000256" key="6">
    <source>
        <dbReference type="ARBA" id="ARBA00023077"/>
    </source>
</evidence>
<dbReference type="KEGG" id="doe:DENOEST_3180"/>
<evidence type="ECO:0000256" key="9">
    <source>
        <dbReference type="ARBA" id="ARBA00023237"/>
    </source>
</evidence>
<dbReference type="GO" id="GO:0015344">
    <property type="term" value="F:siderophore uptake transmembrane transporter activity"/>
    <property type="evidence" value="ECO:0007669"/>
    <property type="project" value="TreeGrafter"/>
</dbReference>
<evidence type="ECO:0000259" key="13">
    <source>
        <dbReference type="Pfam" id="PF07715"/>
    </source>
</evidence>
<evidence type="ECO:0000256" key="1">
    <source>
        <dbReference type="ARBA" id="ARBA00004571"/>
    </source>
</evidence>
<gene>
    <name evidence="14" type="ORF">DENOEST_3180</name>
</gene>
<dbReference type="Proteomes" id="UP000515733">
    <property type="component" value="Chromosome"/>
</dbReference>
<keyword evidence="4 10" id="KW-1134">Transmembrane beta strand</keyword>
<evidence type="ECO:0000256" key="7">
    <source>
        <dbReference type="ARBA" id="ARBA00023136"/>
    </source>
</evidence>